<dbReference type="Proteomes" id="UP000823046">
    <property type="component" value="Unassembled WGS sequence"/>
</dbReference>
<sequence length="442" mass="50547">MVSRSGGRGGPRPPRRRNPGRGMPLFLGGRGNSPFVGKFSSDMYRGSKNPSTERWAKLMADAINRKNGESLSHLLKLQDASSAAMELREMPERVMNGIIVSQMGYLDEKWESISFKPLVFEFLILRKMVAQEIPKWNEIVTQGNKVLSLILDLYIAPELRPHFWLVPALATVCNLLNRAGFLADQQEGMTEFAEEEEGVGDDETQNKYTKDVLNSIRSKLGKVRGDEELHGGNMQMAAQFLKAIESQRINLSRVPRGPMVNFRFYLGKLYMQQEAFKKAETELVWAFSHCTPTKMKMRRNILECLVAVRLRLGKLPPLSLLIKYQMHHFIDIISAVKAGNVSKFDHVMETFAQDLIHHGTTLCIERVKFIVYRTLMKRIKHWWKTCGLCVKEHIVPMNVFTAALAWQSDELFDEDESGEGTFCYLHFKEGYADSVFTFISRQ</sequence>
<organism evidence="2 3">
    <name type="scientific">Cardiosporidium cionae</name>
    <dbReference type="NCBI Taxonomy" id="476202"/>
    <lineage>
        <taxon>Eukaryota</taxon>
        <taxon>Sar</taxon>
        <taxon>Alveolata</taxon>
        <taxon>Apicomplexa</taxon>
        <taxon>Aconoidasida</taxon>
        <taxon>Nephromycida</taxon>
        <taxon>Cardiosporidium</taxon>
    </lineage>
</organism>
<keyword evidence="3" id="KW-1185">Reference proteome</keyword>
<evidence type="ECO:0000313" key="2">
    <source>
        <dbReference type="EMBL" id="KAF8821710.1"/>
    </source>
</evidence>
<dbReference type="SMART" id="SM00753">
    <property type="entry name" value="PAM"/>
    <property type="match status" value="1"/>
</dbReference>
<evidence type="ECO:0000313" key="3">
    <source>
        <dbReference type="Proteomes" id="UP000823046"/>
    </source>
</evidence>
<dbReference type="PANTHER" id="PTHR12732">
    <property type="entry name" value="UNCHARACTERIZED PROTEASOME COMPONENT REGION PCI-CONTAINING"/>
    <property type="match status" value="1"/>
</dbReference>
<feature type="region of interest" description="Disordered" evidence="1">
    <location>
        <begin position="1"/>
        <end position="27"/>
    </location>
</feature>
<name>A0ABQ7JDJ6_9APIC</name>
<evidence type="ECO:0000256" key="1">
    <source>
        <dbReference type="SAM" id="MobiDB-lite"/>
    </source>
</evidence>
<reference evidence="2 3" key="1">
    <citation type="journal article" date="2020" name="bioRxiv">
        <title>Metabolic contributions of an alphaproteobacterial endosymbiont in the apicomplexan Cardiosporidium cionae.</title>
        <authorList>
            <person name="Hunter E.S."/>
            <person name="Paight C.J."/>
            <person name="Lane C.E."/>
        </authorList>
    </citation>
    <scope>NUCLEOTIDE SEQUENCE [LARGE SCALE GENOMIC DNA]</scope>
    <source>
        <strain evidence="2">ESH_2018</strain>
    </source>
</reference>
<feature type="compositionally biased region" description="Gly residues" evidence="1">
    <location>
        <begin position="1"/>
        <end position="10"/>
    </location>
</feature>
<dbReference type="PANTHER" id="PTHR12732:SF0">
    <property type="entry name" value="PCI DOMAIN-CONTAINING PROTEIN 2"/>
    <property type="match status" value="1"/>
</dbReference>
<comment type="caution">
    <text evidence="2">The sequence shown here is derived from an EMBL/GenBank/DDBJ whole genome shotgun (WGS) entry which is preliminary data.</text>
</comment>
<proteinExistence type="predicted"/>
<gene>
    <name evidence="2" type="ORF">IE077_000209</name>
</gene>
<dbReference type="InterPro" id="IPR045114">
    <property type="entry name" value="Csn12-like"/>
</dbReference>
<dbReference type="EMBL" id="JADAQX010000140">
    <property type="protein sequence ID" value="KAF8821710.1"/>
    <property type="molecule type" value="Genomic_DNA"/>
</dbReference>
<protein>
    <submittedName>
        <fullName evidence="2">PCI domain-containing protein</fullName>
    </submittedName>
</protein>
<accession>A0ABQ7JDJ6</accession>